<name>A0ABV9CSJ3_9ACTN</name>
<protein>
    <submittedName>
        <fullName evidence="3">Uncharacterized protein</fullName>
    </submittedName>
</protein>
<dbReference type="RefSeq" id="WP_380850464.1">
    <property type="nucleotide sequence ID" value="NZ_JBHSFP010000042.1"/>
</dbReference>
<proteinExistence type="predicted"/>
<keyword evidence="2" id="KW-0472">Membrane</keyword>
<organism evidence="3 4">
    <name type="scientific">Sphaerisporangium dianthi</name>
    <dbReference type="NCBI Taxonomy" id="1436120"/>
    <lineage>
        <taxon>Bacteria</taxon>
        <taxon>Bacillati</taxon>
        <taxon>Actinomycetota</taxon>
        <taxon>Actinomycetes</taxon>
        <taxon>Streptosporangiales</taxon>
        <taxon>Streptosporangiaceae</taxon>
        <taxon>Sphaerisporangium</taxon>
    </lineage>
</organism>
<dbReference type="Proteomes" id="UP001596004">
    <property type="component" value="Unassembled WGS sequence"/>
</dbReference>
<comment type="caution">
    <text evidence="3">The sequence shown here is derived from an EMBL/GenBank/DDBJ whole genome shotgun (WGS) entry which is preliminary data.</text>
</comment>
<keyword evidence="2" id="KW-1133">Transmembrane helix</keyword>
<gene>
    <name evidence="3" type="ORF">ACFO60_36455</name>
</gene>
<evidence type="ECO:0000256" key="2">
    <source>
        <dbReference type="SAM" id="Phobius"/>
    </source>
</evidence>
<feature type="region of interest" description="Disordered" evidence="1">
    <location>
        <begin position="62"/>
        <end position="81"/>
    </location>
</feature>
<keyword evidence="4" id="KW-1185">Reference proteome</keyword>
<dbReference type="EMBL" id="JBHSFP010000042">
    <property type="protein sequence ID" value="MFC4536289.1"/>
    <property type="molecule type" value="Genomic_DNA"/>
</dbReference>
<keyword evidence="2" id="KW-0812">Transmembrane</keyword>
<evidence type="ECO:0000256" key="1">
    <source>
        <dbReference type="SAM" id="MobiDB-lite"/>
    </source>
</evidence>
<evidence type="ECO:0000313" key="3">
    <source>
        <dbReference type="EMBL" id="MFC4536289.1"/>
    </source>
</evidence>
<evidence type="ECO:0000313" key="4">
    <source>
        <dbReference type="Proteomes" id="UP001596004"/>
    </source>
</evidence>
<feature type="compositionally biased region" description="Basic and acidic residues" evidence="1">
    <location>
        <begin position="64"/>
        <end position="81"/>
    </location>
</feature>
<feature type="transmembrane region" description="Helical" evidence="2">
    <location>
        <begin position="29"/>
        <end position="52"/>
    </location>
</feature>
<accession>A0ABV9CSJ3</accession>
<reference evidence="4" key="1">
    <citation type="journal article" date="2019" name="Int. J. Syst. Evol. Microbiol.">
        <title>The Global Catalogue of Microorganisms (GCM) 10K type strain sequencing project: providing services to taxonomists for standard genome sequencing and annotation.</title>
        <authorList>
            <consortium name="The Broad Institute Genomics Platform"/>
            <consortium name="The Broad Institute Genome Sequencing Center for Infectious Disease"/>
            <person name="Wu L."/>
            <person name="Ma J."/>
        </authorList>
    </citation>
    <scope>NUCLEOTIDE SEQUENCE [LARGE SCALE GENOMIC DNA]</scope>
    <source>
        <strain evidence="4">CGMCC 4.7132</strain>
    </source>
</reference>
<sequence>MGIGVSIFFLTVGAILKFAIDPDVLGSSVHIDIIGVIFMIVGVVGLLLSFFLMSRRGAISEGEYPDHHDYPDHRENHPPTV</sequence>